<name>A0A244CSR7_PSEDV</name>
<feature type="transmembrane region" description="Helical" evidence="1">
    <location>
        <begin position="68"/>
        <end position="88"/>
    </location>
</feature>
<keyword evidence="3" id="KW-1185">Reference proteome</keyword>
<keyword evidence="1" id="KW-1133">Transmembrane helix</keyword>
<comment type="caution">
    <text evidence="2">The sequence shown here is derived from an EMBL/GenBank/DDBJ whole genome shotgun (WGS) entry which is preliminary data.</text>
</comment>
<dbReference type="RefSeq" id="WP_086743964.1">
    <property type="nucleotide sequence ID" value="NZ_MWPV01000002.1"/>
</dbReference>
<organism evidence="2 3">
    <name type="scientific">Pseudoalteromonas ulvae</name>
    <dbReference type="NCBI Taxonomy" id="107327"/>
    <lineage>
        <taxon>Bacteria</taxon>
        <taxon>Pseudomonadati</taxon>
        <taxon>Pseudomonadota</taxon>
        <taxon>Gammaproteobacteria</taxon>
        <taxon>Alteromonadales</taxon>
        <taxon>Pseudoalteromonadaceae</taxon>
        <taxon>Pseudoalteromonas</taxon>
    </lineage>
</organism>
<evidence type="ECO:0000313" key="3">
    <source>
        <dbReference type="Proteomes" id="UP000194841"/>
    </source>
</evidence>
<feature type="transmembrane region" description="Helical" evidence="1">
    <location>
        <begin position="28"/>
        <end position="47"/>
    </location>
</feature>
<feature type="transmembrane region" description="Helical" evidence="1">
    <location>
        <begin position="94"/>
        <end position="112"/>
    </location>
</feature>
<keyword evidence="1" id="KW-0812">Transmembrane</keyword>
<gene>
    <name evidence="2" type="ORF">B1199_10130</name>
</gene>
<dbReference type="AlphaFoldDB" id="A0A244CSR7"/>
<dbReference type="Proteomes" id="UP000194841">
    <property type="component" value="Unassembled WGS sequence"/>
</dbReference>
<dbReference type="EMBL" id="MWPV01000002">
    <property type="protein sequence ID" value="OUL58662.1"/>
    <property type="molecule type" value="Genomic_DNA"/>
</dbReference>
<proteinExistence type="predicted"/>
<dbReference type="OrthoDB" id="6227426at2"/>
<dbReference type="PROSITE" id="PS51257">
    <property type="entry name" value="PROKAR_LIPOPROTEIN"/>
    <property type="match status" value="1"/>
</dbReference>
<accession>A0A244CSR7</accession>
<evidence type="ECO:0000313" key="2">
    <source>
        <dbReference type="EMBL" id="OUL58662.1"/>
    </source>
</evidence>
<reference evidence="2 3" key="1">
    <citation type="submission" date="2017-02" db="EMBL/GenBank/DDBJ databases">
        <title>Pseudoalteromonas ulvae TC14 Genome.</title>
        <authorList>
            <person name="Molmeret M."/>
        </authorList>
    </citation>
    <scope>NUCLEOTIDE SEQUENCE [LARGE SCALE GENOMIC DNA]</scope>
    <source>
        <strain evidence="2">TC14</strain>
    </source>
</reference>
<evidence type="ECO:0000256" key="1">
    <source>
        <dbReference type="SAM" id="Phobius"/>
    </source>
</evidence>
<sequence length="131" mass="15269">MLSKPVYESLPYVYLAVGYGLITYQPSFFASISGCLFFVSGALVWSLRSHFRRSDAKMTRHDNENNKAIQWYELKPFLLFLVAIMVMTWVDGKIVMLLAVVLMLIASWIMFLRVNNRYTNSRPHSSKHFHK</sequence>
<protein>
    <submittedName>
        <fullName evidence="2">Uncharacterized protein</fullName>
    </submittedName>
</protein>
<keyword evidence="1" id="KW-0472">Membrane</keyword>